<accession>K0TJS0</accession>
<evidence type="ECO:0000259" key="4">
    <source>
        <dbReference type="PROSITE" id="PS50089"/>
    </source>
</evidence>
<dbReference type="Gene3D" id="1.25.40.10">
    <property type="entry name" value="Tetratricopeptide repeat domain"/>
    <property type="match status" value="1"/>
</dbReference>
<dbReference type="PANTHER" id="PTHR11102">
    <property type="entry name" value="SEL-1-LIKE PROTEIN"/>
    <property type="match status" value="1"/>
</dbReference>
<keyword evidence="2" id="KW-0863">Zinc-finger</keyword>
<proteinExistence type="inferred from homology"/>
<dbReference type="SUPFAM" id="SSF57850">
    <property type="entry name" value="RING/U-box"/>
    <property type="match status" value="1"/>
</dbReference>
<dbReference type="InterPro" id="IPR001841">
    <property type="entry name" value="Znf_RING"/>
</dbReference>
<evidence type="ECO:0000256" key="2">
    <source>
        <dbReference type="PROSITE-ProRule" id="PRU00175"/>
    </source>
</evidence>
<evidence type="ECO:0000313" key="5">
    <source>
        <dbReference type="EMBL" id="EJK77439.1"/>
    </source>
</evidence>
<feature type="region of interest" description="Disordered" evidence="3">
    <location>
        <begin position="1"/>
        <end position="30"/>
    </location>
</feature>
<dbReference type="GO" id="GO:0005737">
    <property type="term" value="C:cytoplasm"/>
    <property type="evidence" value="ECO:0007669"/>
    <property type="project" value="UniProtKB-ARBA"/>
</dbReference>
<dbReference type="Pfam" id="PF08238">
    <property type="entry name" value="Sel1"/>
    <property type="match status" value="2"/>
</dbReference>
<gene>
    <name evidence="5" type="ORF">THAOC_00730</name>
</gene>
<dbReference type="GO" id="GO:0008270">
    <property type="term" value="F:zinc ion binding"/>
    <property type="evidence" value="ECO:0007669"/>
    <property type="project" value="UniProtKB-KW"/>
</dbReference>
<dbReference type="eggNOG" id="KOG1550">
    <property type="taxonomic scope" value="Eukaryota"/>
</dbReference>
<comment type="similarity">
    <text evidence="1">Belongs to the sel-1 family.</text>
</comment>
<dbReference type="InterPro" id="IPR013083">
    <property type="entry name" value="Znf_RING/FYVE/PHD"/>
</dbReference>
<dbReference type="CDD" id="cd16449">
    <property type="entry name" value="RING-HC"/>
    <property type="match status" value="1"/>
</dbReference>
<evidence type="ECO:0000256" key="3">
    <source>
        <dbReference type="SAM" id="MobiDB-lite"/>
    </source>
</evidence>
<dbReference type="PROSITE" id="PS50089">
    <property type="entry name" value="ZF_RING_2"/>
    <property type="match status" value="1"/>
</dbReference>
<sequence length="382" mass="42393">MDARGARESMDAAKRGVSTARKWAESSAASLERARKRLAEIREEVDRCERQAGDASKSLQEARRYLKDLERRHEVIDVDEETTQQRKKRRLSHDGGTPITPPTIPEESAEEGLVLRPSVAGVAAAARAGGSDESADLGGAGGNLQQRLMTNGHERPEGDRCPICFDPIEFPMNKHSKINVCCMKLVCNGCRLAARRRGLRGCPFCRTPFPSDDASKLAMVQRRVEKRDADAITLLGYKYFHGSLGLTKNVPRAIELWTEAAELGSLEAHRQLGAMYYTGDGVKEDKPRGIQHWQKAAMKGHVSSRHNLGIAEHKNGNHQLAVQHYMISAKMGYPKSVDGMFKEGLKEGRATKEQYAEALQGYRDAMEKMKSPQREEAKKAGI</sequence>
<organism evidence="5 6">
    <name type="scientific">Thalassiosira oceanica</name>
    <name type="common">Marine diatom</name>
    <dbReference type="NCBI Taxonomy" id="159749"/>
    <lineage>
        <taxon>Eukaryota</taxon>
        <taxon>Sar</taxon>
        <taxon>Stramenopiles</taxon>
        <taxon>Ochrophyta</taxon>
        <taxon>Bacillariophyta</taxon>
        <taxon>Coscinodiscophyceae</taxon>
        <taxon>Thalassiosirophycidae</taxon>
        <taxon>Thalassiosirales</taxon>
        <taxon>Thalassiosiraceae</taxon>
        <taxon>Thalassiosira</taxon>
    </lineage>
</organism>
<feature type="compositionally biased region" description="Basic and acidic residues" evidence="3">
    <location>
        <begin position="1"/>
        <end position="14"/>
    </location>
</feature>
<keyword evidence="2" id="KW-0862">Zinc</keyword>
<dbReference type="OrthoDB" id="40126at2759"/>
<dbReference type="InterPro" id="IPR006597">
    <property type="entry name" value="Sel1-like"/>
</dbReference>
<keyword evidence="2" id="KW-0479">Metal-binding</keyword>
<dbReference type="PANTHER" id="PTHR11102:SF160">
    <property type="entry name" value="ERAD-ASSOCIATED E3 UBIQUITIN-PROTEIN LIGASE COMPONENT HRD3"/>
    <property type="match status" value="1"/>
</dbReference>
<name>K0TJS0_THAOC</name>
<evidence type="ECO:0000256" key="1">
    <source>
        <dbReference type="ARBA" id="ARBA00038101"/>
    </source>
</evidence>
<feature type="domain" description="RING-type" evidence="4">
    <location>
        <begin position="161"/>
        <end position="206"/>
    </location>
</feature>
<dbReference type="SMART" id="SM00671">
    <property type="entry name" value="SEL1"/>
    <property type="match status" value="3"/>
</dbReference>
<dbReference type="InterPro" id="IPR011990">
    <property type="entry name" value="TPR-like_helical_dom_sf"/>
</dbReference>
<dbReference type="SUPFAM" id="SSF81901">
    <property type="entry name" value="HCP-like"/>
    <property type="match status" value="1"/>
</dbReference>
<protein>
    <recommendedName>
        <fullName evidence="4">RING-type domain-containing protein</fullName>
    </recommendedName>
</protein>
<dbReference type="EMBL" id="AGNL01000874">
    <property type="protein sequence ID" value="EJK77439.1"/>
    <property type="molecule type" value="Genomic_DNA"/>
</dbReference>
<keyword evidence="6" id="KW-1185">Reference proteome</keyword>
<feature type="region of interest" description="Disordered" evidence="3">
    <location>
        <begin position="76"/>
        <end position="109"/>
    </location>
</feature>
<evidence type="ECO:0000313" key="6">
    <source>
        <dbReference type="Proteomes" id="UP000266841"/>
    </source>
</evidence>
<dbReference type="AlphaFoldDB" id="K0TJS0"/>
<comment type="caution">
    <text evidence="5">The sequence shown here is derived from an EMBL/GenBank/DDBJ whole genome shotgun (WGS) entry which is preliminary data.</text>
</comment>
<reference evidence="5 6" key="1">
    <citation type="journal article" date="2012" name="Genome Biol.">
        <title>Genome and low-iron response of an oceanic diatom adapted to chronic iron limitation.</title>
        <authorList>
            <person name="Lommer M."/>
            <person name="Specht M."/>
            <person name="Roy A.S."/>
            <person name="Kraemer L."/>
            <person name="Andreson R."/>
            <person name="Gutowska M.A."/>
            <person name="Wolf J."/>
            <person name="Bergner S.V."/>
            <person name="Schilhabel M.B."/>
            <person name="Klostermeier U.C."/>
            <person name="Beiko R.G."/>
            <person name="Rosenstiel P."/>
            <person name="Hippler M."/>
            <person name="Laroche J."/>
        </authorList>
    </citation>
    <scope>NUCLEOTIDE SEQUENCE [LARGE SCALE GENOMIC DNA]</scope>
    <source>
        <strain evidence="5 6">CCMP1005</strain>
    </source>
</reference>
<dbReference type="InterPro" id="IPR050767">
    <property type="entry name" value="Sel1_AlgK"/>
</dbReference>
<dbReference type="Proteomes" id="UP000266841">
    <property type="component" value="Unassembled WGS sequence"/>
</dbReference>
<dbReference type="Gene3D" id="3.30.40.10">
    <property type="entry name" value="Zinc/RING finger domain, C3HC4 (zinc finger)"/>
    <property type="match status" value="1"/>
</dbReference>